<evidence type="ECO:0000256" key="1">
    <source>
        <dbReference type="SAM" id="MobiDB-lite"/>
    </source>
</evidence>
<dbReference type="GO" id="GO:0007005">
    <property type="term" value="P:mitochondrion organization"/>
    <property type="evidence" value="ECO:0007669"/>
    <property type="project" value="TreeGrafter"/>
</dbReference>
<dbReference type="GO" id="GO:0045053">
    <property type="term" value="P:protein retention in Golgi apparatus"/>
    <property type="evidence" value="ECO:0007669"/>
    <property type="project" value="TreeGrafter"/>
</dbReference>
<evidence type="ECO:0000313" key="4">
    <source>
        <dbReference type="Proteomes" id="UP001153954"/>
    </source>
</evidence>
<accession>A0AAU9TJR1</accession>
<evidence type="ECO:0000259" key="2">
    <source>
        <dbReference type="Pfam" id="PF25036"/>
    </source>
</evidence>
<feature type="domain" description="Vacuolar protein sorting-associated protein 13 VPS13 adaptor binding" evidence="2">
    <location>
        <begin position="317"/>
        <end position="677"/>
    </location>
</feature>
<gene>
    <name evidence="3" type="ORF">EEDITHA_LOCUS3278</name>
</gene>
<dbReference type="InterPro" id="IPR026847">
    <property type="entry name" value="VPS13"/>
</dbReference>
<dbReference type="Pfam" id="PF25036">
    <property type="entry name" value="VPS13_VAB"/>
    <property type="match status" value="2"/>
</dbReference>
<evidence type="ECO:0000313" key="3">
    <source>
        <dbReference type="EMBL" id="CAH2086969.1"/>
    </source>
</evidence>
<dbReference type="PANTHER" id="PTHR16166">
    <property type="entry name" value="VACUOLAR PROTEIN SORTING-ASSOCIATED PROTEIN VPS13"/>
    <property type="match status" value="1"/>
</dbReference>
<dbReference type="PANTHER" id="PTHR16166:SF141">
    <property type="entry name" value="INTERMEMBRANE LIPID TRANSFER PROTEIN VPS13D"/>
    <property type="match status" value="1"/>
</dbReference>
<organism evidence="3 4">
    <name type="scientific">Euphydryas editha</name>
    <name type="common">Edith's checkerspot</name>
    <dbReference type="NCBI Taxonomy" id="104508"/>
    <lineage>
        <taxon>Eukaryota</taxon>
        <taxon>Metazoa</taxon>
        <taxon>Ecdysozoa</taxon>
        <taxon>Arthropoda</taxon>
        <taxon>Hexapoda</taxon>
        <taxon>Insecta</taxon>
        <taxon>Pterygota</taxon>
        <taxon>Neoptera</taxon>
        <taxon>Endopterygota</taxon>
        <taxon>Lepidoptera</taxon>
        <taxon>Glossata</taxon>
        <taxon>Ditrysia</taxon>
        <taxon>Papilionoidea</taxon>
        <taxon>Nymphalidae</taxon>
        <taxon>Nymphalinae</taxon>
        <taxon>Euphydryas</taxon>
    </lineage>
</organism>
<dbReference type="AlphaFoldDB" id="A0AAU9TJR1"/>
<reference evidence="3" key="1">
    <citation type="submission" date="2022-03" db="EMBL/GenBank/DDBJ databases">
        <authorList>
            <person name="Tunstrom K."/>
        </authorList>
    </citation>
    <scope>NUCLEOTIDE SEQUENCE</scope>
</reference>
<sequence>MLQTSEQSPKSSPAGHRRRSPFVPYALRNLTGQRLWFTTLTTTSDELRENGCGARRGPPDDSWVMVRAGDTEPFSFGARRTRGRDAPHAPAPLHRLVLSVDGWAPPDPVCVDRVGVFFRHITHAKSGAEARLVLEVSLEGSARKLVTVRSALQLVNKLPHPVELRLDRAPAGLAAHVGRGPGAAQAHVRAACAALQHRAALGALGPVRAPPATPIFVNCGPWSGGAARSTQVASGARWAAPLEARAGAVWARPLVRAPAAPAPPLAPAPVDWRAAAAAAERALLHVECRAPHDYVYRFCCAIVRERFPPDRGELLAGHTLTLVPALRLENLLPLELQYRADSVSGTLAPAGTQPFHQVNVEEGVELCVKLEGFGWSTALSVGGAAGAGSFSARLKLRDQRGRRLYLNARVTVKKTDGIKVSVSAAYWLVNRTGLPLVFRAEGGGEAAGQFAEHELARMVAPLPFAFADGDGPTVSVRLGSSLAASAEWCSPFGLGPGVTVKRLESRGGEGERAFAVGVSVRAGRGRYRRTNIVTLTPRYQLHNNTPHRLQFAQKCTATTLNDPGAIATHVSAVAGCYLPWHWARWDREQLLCVRVLAEPEPQHGGARPLTAWSGGFRIDTPRNLHVACRESGGSYQLLRVEVVAQGAALLVVLSAARGEPPPLRIDNFSPVAIMFHQVGCAEECVVSAGGRACWALPEPEGAAALALRAPGGPRLALPLAALHEEHTLLYQNFIYVAFAATATGSASRSADVI</sequence>
<feature type="domain" description="Vacuolar protein sorting-associated protein 13 VPS13 adaptor binding" evidence="2">
    <location>
        <begin position="98"/>
        <end position="166"/>
    </location>
</feature>
<dbReference type="EMBL" id="CAKOGL010000005">
    <property type="protein sequence ID" value="CAH2086969.1"/>
    <property type="molecule type" value="Genomic_DNA"/>
</dbReference>
<dbReference type="Proteomes" id="UP001153954">
    <property type="component" value="Unassembled WGS sequence"/>
</dbReference>
<proteinExistence type="predicted"/>
<dbReference type="GO" id="GO:0006623">
    <property type="term" value="P:protein targeting to vacuole"/>
    <property type="evidence" value="ECO:0007669"/>
    <property type="project" value="TreeGrafter"/>
</dbReference>
<keyword evidence="4" id="KW-1185">Reference proteome</keyword>
<name>A0AAU9TJR1_EUPED</name>
<dbReference type="InterPro" id="IPR009543">
    <property type="entry name" value="VPS13_VAB"/>
</dbReference>
<feature type="compositionally biased region" description="Polar residues" evidence="1">
    <location>
        <begin position="1"/>
        <end position="11"/>
    </location>
</feature>
<comment type="caution">
    <text evidence="3">The sequence shown here is derived from an EMBL/GenBank/DDBJ whole genome shotgun (WGS) entry which is preliminary data.</text>
</comment>
<feature type="region of interest" description="Disordered" evidence="1">
    <location>
        <begin position="1"/>
        <end position="21"/>
    </location>
</feature>
<protein>
    <recommendedName>
        <fullName evidence="2">Vacuolar protein sorting-associated protein 13 VPS13 adaptor binding domain-containing protein</fullName>
    </recommendedName>
</protein>